<dbReference type="InterPro" id="IPR002018">
    <property type="entry name" value="CarbesteraseB"/>
</dbReference>
<keyword evidence="2 3" id="KW-0378">Hydrolase</keyword>
<evidence type="ECO:0000256" key="2">
    <source>
        <dbReference type="ARBA" id="ARBA00022801"/>
    </source>
</evidence>
<protein>
    <recommendedName>
        <fullName evidence="3">Carboxylic ester hydrolase</fullName>
        <ecNumber evidence="3">3.1.1.-</ecNumber>
    </recommendedName>
</protein>
<dbReference type="GO" id="GO:0016787">
    <property type="term" value="F:hydrolase activity"/>
    <property type="evidence" value="ECO:0007669"/>
    <property type="project" value="UniProtKB-KW"/>
</dbReference>
<sequence>MPSASYNNPAYTGSNCGGHDASSGRSLYNAVLRGHGIHTLWPAPSHQAALLPSTSANRMHMQMIKLWLASGLFAIATQASPCSPGEPLKVKTTSGEVSGFINSTATAVRQFLGVPYAEPPLKSLRFQPPQHKADAGSIDATAYAPSCMQQISTAPTVYTTYMPQFLINGGQSEDCLYLNVYAPSNPVSKKLPVFIYIPGGGFTSGGANSLYKIPDKWIQRTQSHIVVTMNYRLNVFGFPAAAGAHQNVGLLDQRMVVEWVRDNIAAFGGNPDQMVLWGQSAGAASVGMYGYSYPDDLIVKGLISDSGSTSTLAQTFGNYTAFSTLASLVGCSDLDAADELECVQRVDAQTLVSVYSNHTSIISFTPLADNVTCFSNTTDRLANGLVTKVPWIFGSNANEGAGFGTFNDTGVSPSQVATGLSVITCPVVQEVKARAQFGYTTYRYLYAGDFSNIGPRPWIGATHSAELPLLFGTHYEYRGNSTEFEWETSYGMEALWLSFLSNPEQDPTDGAGVTWPKYSSSADSLAEFAADDQWIQFVDGSVVDNLC</sequence>
<evidence type="ECO:0000256" key="1">
    <source>
        <dbReference type="ARBA" id="ARBA00005964"/>
    </source>
</evidence>
<evidence type="ECO:0000256" key="3">
    <source>
        <dbReference type="RuleBase" id="RU361235"/>
    </source>
</evidence>
<dbReference type="PROSITE" id="PS00122">
    <property type="entry name" value="CARBOXYLESTERASE_B_1"/>
    <property type="match status" value="1"/>
</dbReference>
<dbReference type="SUPFAM" id="SSF53474">
    <property type="entry name" value="alpha/beta-Hydrolases"/>
    <property type="match status" value="1"/>
</dbReference>
<feature type="domain" description="Carboxylesterase type B" evidence="4">
    <location>
        <begin position="419"/>
        <end position="529"/>
    </location>
</feature>
<dbReference type="Proteomes" id="UP001465668">
    <property type="component" value="Unassembled WGS sequence"/>
</dbReference>
<keyword evidence="6" id="KW-1185">Reference proteome</keyword>
<dbReference type="PANTHER" id="PTHR43918">
    <property type="entry name" value="ACETYLCHOLINESTERASE"/>
    <property type="match status" value="1"/>
</dbReference>
<proteinExistence type="inferred from homology"/>
<dbReference type="EC" id="3.1.1.-" evidence="3"/>
<evidence type="ECO:0000313" key="6">
    <source>
        <dbReference type="Proteomes" id="UP001465668"/>
    </source>
</evidence>
<comment type="similarity">
    <text evidence="1 3">Belongs to the type-B carboxylesterase/lipase family.</text>
</comment>
<name>A0ABR2XRU7_9PEZI</name>
<dbReference type="EMBL" id="JARVKM010000028">
    <property type="protein sequence ID" value="KAK9776392.1"/>
    <property type="molecule type" value="Genomic_DNA"/>
</dbReference>
<organism evidence="5 6">
    <name type="scientific">Seiridium cardinale</name>
    <dbReference type="NCBI Taxonomy" id="138064"/>
    <lineage>
        <taxon>Eukaryota</taxon>
        <taxon>Fungi</taxon>
        <taxon>Dikarya</taxon>
        <taxon>Ascomycota</taxon>
        <taxon>Pezizomycotina</taxon>
        <taxon>Sordariomycetes</taxon>
        <taxon>Xylariomycetidae</taxon>
        <taxon>Amphisphaeriales</taxon>
        <taxon>Sporocadaceae</taxon>
        <taxon>Seiridium</taxon>
    </lineage>
</organism>
<accession>A0ABR2XRU7</accession>
<gene>
    <name evidence="5" type="ORF">SCAR479_07004</name>
</gene>
<dbReference type="PROSITE" id="PS00941">
    <property type="entry name" value="CARBOXYLESTERASE_B_2"/>
    <property type="match status" value="1"/>
</dbReference>
<dbReference type="InterPro" id="IPR029058">
    <property type="entry name" value="AB_hydrolase_fold"/>
</dbReference>
<dbReference type="InterPro" id="IPR019826">
    <property type="entry name" value="Carboxylesterase_B_AS"/>
</dbReference>
<dbReference type="PANTHER" id="PTHR43918:SF4">
    <property type="entry name" value="CARBOXYLIC ESTER HYDROLASE"/>
    <property type="match status" value="1"/>
</dbReference>
<feature type="domain" description="Carboxylesterase type B" evidence="4">
    <location>
        <begin position="88"/>
        <end position="408"/>
    </location>
</feature>
<reference evidence="5 6" key="1">
    <citation type="submission" date="2024-02" db="EMBL/GenBank/DDBJ databases">
        <title>First draft genome assembly of two strains of Seiridium cardinale.</title>
        <authorList>
            <person name="Emiliani G."/>
            <person name="Scali E."/>
        </authorList>
    </citation>
    <scope>NUCLEOTIDE SEQUENCE [LARGE SCALE GENOMIC DNA]</scope>
    <source>
        <strain evidence="5 6">BM-138-000479</strain>
    </source>
</reference>
<dbReference type="Gene3D" id="3.40.50.1820">
    <property type="entry name" value="alpha/beta hydrolase"/>
    <property type="match status" value="2"/>
</dbReference>
<dbReference type="InterPro" id="IPR019819">
    <property type="entry name" value="Carboxylesterase_B_CS"/>
</dbReference>
<evidence type="ECO:0000313" key="5">
    <source>
        <dbReference type="EMBL" id="KAK9776392.1"/>
    </source>
</evidence>
<dbReference type="InterPro" id="IPR050654">
    <property type="entry name" value="AChE-related_enzymes"/>
</dbReference>
<comment type="caution">
    <text evidence="5">The sequence shown here is derived from an EMBL/GenBank/DDBJ whole genome shotgun (WGS) entry which is preliminary data.</text>
</comment>
<evidence type="ECO:0000259" key="4">
    <source>
        <dbReference type="Pfam" id="PF00135"/>
    </source>
</evidence>
<dbReference type="Pfam" id="PF00135">
    <property type="entry name" value="COesterase"/>
    <property type="match status" value="2"/>
</dbReference>